<dbReference type="Proteomes" id="UP000298213">
    <property type="component" value="Unassembled WGS sequence"/>
</dbReference>
<evidence type="ECO:0000259" key="5">
    <source>
        <dbReference type="PROSITE" id="PS51891"/>
    </source>
</evidence>
<evidence type="ECO:0000313" key="7">
    <source>
        <dbReference type="Proteomes" id="UP000298213"/>
    </source>
</evidence>
<comment type="caution">
    <text evidence="6">The sequence shown here is derived from an EMBL/GenBank/DDBJ whole genome shotgun (WGS) entry which is preliminary data.</text>
</comment>
<dbReference type="InterPro" id="IPR006913">
    <property type="entry name" value="CENP-V/GFA"/>
</dbReference>
<proteinExistence type="inferred from homology"/>
<name>A0A4Y8ZW32_9SPHN</name>
<feature type="domain" description="CENP-V/GFA" evidence="5">
    <location>
        <begin position="5"/>
        <end position="122"/>
    </location>
</feature>
<dbReference type="GO" id="GO:0046872">
    <property type="term" value="F:metal ion binding"/>
    <property type="evidence" value="ECO:0007669"/>
    <property type="project" value="UniProtKB-KW"/>
</dbReference>
<evidence type="ECO:0000256" key="1">
    <source>
        <dbReference type="ARBA" id="ARBA00005495"/>
    </source>
</evidence>
<comment type="similarity">
    <text evidence="1">Belongs to the Gfa family.</text>
</comment>
<keyword evidence="7" id="KW-1185">Reference proteome</keyword>
<dbReference type="SUPFAM" id="SSF51316">
    <property type="entry name" value="Mss4-like"/>
    <property type="match status" value="1"/>
</dbReference>
<dbReference type="OrthoDB" id="7186766at2"/>
<accession>A0A4Y8ZW32</accession>
<evidence type="ECO:0000313" key="6">
    <source>
        <dbReference type="EMBL" id="TFI60243.1"/>
    </source>
</evidence>
<dbReference type="EMBL" id="SPDV01000001">
    <property type="protein sequence ID" value="TFI60243.1"/>
    <property type="molecule type" value="Genomic_DNA"/>
</dbReference>
<organism evidence="6 7">
    <name type="scientific">Sphingomonas parva</name>
    <dbReference type="NCBI Taxonomy" id="2555898"/>
    <lineage>
        <taxon>Bacteria</taxon>
        <taxon>Pseudomonadati</taxon>
        <taxon>Pseudomonadota</taxon>
        <taxon>Alphaproteobacteria</taxon>
        <taxon>Sphingomonadales</taxon>
        <taxon>Sphingomonadaceae</taxon>
        <taxon>Sphingomonas</taxon>
    </lineage>
</organism>
<dbReference type="GO" id="GO:0016846">
    <property type="term" value="F:carbon-sulfur lyase activity"/>
    <property type="evidence" value="ECO:0007669"/>
    <property type="project" value="InterPro"/>
</dbReference>
<dbReference type="AlphaFoldDB" id="A0A4Y8ZW32"/>
<evidence type="ECO:0000256" key="3">
    <source>
        <dbReference type="ARBA" id="ARBA00022833"/>
    </source>
</evidence>
<dbReference type="Gene3D" id="3.90.1590.10">
    <property type="entry name" value="glutathione-dependent formaldehyde- activating enzyme (gfa)"/>
    <property type="match status" value="1"/>
</dbReference>
<dbReference type="PANTHER" id="PTHR33337">
    <property type="entry name" value="GFA DOMAIN-CONTAINING PROTEIN"/>
    <property type="match status" value="1"/>
</dbReference>
<dbReference type="InterPro" id="IPR011057">
    <property type="entry name" value="Mss4-like_sf"/>
</dbReference>
<reference evidence="6 7" key="1">
    <citation type="submission" date="2019-03" db="EMBL/GenBank/DDBJ databases">
        <title>Genome sequence of Sphingomonas sp. 17J27-24.</title>
        <authorList>
            <person name="Kim M."/>
            <person name="Maeng S."/>
            <person name="Sathiyaraj S."/>
        </authorList>
    </citation>
    <scope>NUCLEOTIDE SEQUENCE [LARGE SCALE GENOMIC DNA]</scope>
    <source>
        <strain evidence="6 7">17J27-24</strain>
    </source>
</reference>
<evidence type="ECO:0000256" key="4">
    <source>
        <dbReference type="ARBA" id="ARBA00023239"/>
    </source>
</evidence>
<keyword evidence="4" id="KW-0456">Lyase</keyword>
<dbReference type="Pfam" id="PF04828">
    <property type="entry name" value="GFA"/>
    <property type="match status" value="1"/>
</dbReference>
<sequence length="147" mass="16193">MAEPLTGRCACGAVRYQLTSAPFDTGWCHCRTCQLNSGAPAMVFASVPHGDFVFTQGADNVRRFASSSFGYRRFCGACGTPFTMEVDHQPETVDFSVATLDRPEAVAPGFHIFWASRIGWFDPGDDLPRHDRFRPDTRGLDGTDPPE</sequence>
<protein>
    <submittedName>
        <fullName evidence="6">GFA family protein</fullName>
    </submittedName>
</protein>
<gene>
    <name evidence="6" type="ORF">E2493_00580</name>
</gene>
<dbReference type="RefSeq" id="WP_135082649.1">
    <property type="nucleotide sequence ID" value="NZ_SPDV01000001.1"/>
</dbReference>
<keyword evidence="2" id="KW-0479">Metal-binding</keyword>
<evidence type="ECO:0000256" key="2">
    <source>
        <dbReference type="ARBA" id="ARBA00022723"/>
    </source>
</evidence>
<dbReference type="PROSITE" id="PS51891">
    <property type="entry name" value="CENP_V_GFA"/>
    <property type="match status" value="1"/>
</dbReference>
<dbReference type="PANTHER" id="PTHR33337:SF40">
    <property type="entry name" value="CENP-V_GFA DOMAIN-CONTAINING PROTEIN-RELATED"/>
    <property type="match status" value="1"/>
</dbReference>
<keyword evidence="3" id="KW-0862">Zinc</keyword>